<dbReference type="InterPro" id="IPR003788">
    <property type="entry name" value="NDUFAF7"/>
</dbReference>
<dbReference type="EMBL" id="CP029479">
    <property type="protein sequence ID" value="AWM76887.1"/>
    <property type="molecule type" value="Genomic_DNA"/>
</dbReference>
<dbReference type="InterPro" id="IPR038375">
    <property type="entry name" value="NDUFAF7_sf"/>
</dbReference>
<reference evidence="4" key="1">
    <citation type="submission" date="2018-05" db="EMBL/GenBank/DDBJ databases">
        <title>Genome sequencing of Phenylobacterium sp. HYN0004.</title>
        <authorList>
            <person name="Yi H."/>
            <person name="Baek C."/>
        </authorList>
    </citation>
    <scope>NUCLEOTIDE SEQUENCE [LARGE SCALE GENOMIC DNA]</scope>
    <source>
        <strain evidence="4">HYN0004</strain>
    </source>
</reference>
<evidence type="ECO:0000313" key="4">
    <source>
        <dbReference type="Proteomes" id="UP000247763"/>
    </source>
</evidence>
<dbReference type="Gene3D" id="3.40.50.12710">
    <property type="match status" value="1"/>
</dbReference>
<dbReference type="PANTHER" id="PTHR12049:SF7">
    <property type="entry name" value="PROTEIN ARGININE METHYLTRANSFERASE NDUFAF7, MITOCHONDRIAL"/>
    <property type="match status" value="1"/>
</dbReference>
<keyword evidence="4" id="KW-1185">Reference proteome</keyword>
<dbReference type="Pfam" id="PF02636">
    <property type="entry name" value="Methyltransf_28"/>
    <property type="match status" value="1"/>
</dbReference>
<name>A0A2Z3HMF8_9CAUL</name>
<keyword evidence="1 3" id="KW-0489">Methyltransferase</keyword>
<dbReference type="Proteomes" id="UP000247763">
    <property type="component" value="Chromosome"/>
</dbReference>
<dbReference type="RefSeq" id="WP_110449456.1">
    <property type="nucleotide sequence ID" value="NZ_CP029479.1"/>
</dbReference>
<evidence type="ECO:0000313" key="3">
    <source>
        <dbReference type="EMBL" id="AWM76887.1"/>
    </source>
</evidence>
<dbReference type="OrthoDB" id="9794208at2"/>
<sequence length="353" mass="37489">MSLAARIADRIRSGGPMSVAEYMHVCLHDPRDGYYAVRPALSAEGDFITAPLVSQVFGELIGLWMVELWRQMGAPSPFRLVEMGPGDGTLMSDLLRAAGMAPGFADAAEVWLVEPSLPLRSLQKARLGPAPRHADRLDEIPGGAPVLLVANEVLDCLPTRQWERRDGAWMERRVGVEGGELVFGLAPAPPLVAAPGSAPEGAVFEHSPAQEALGSDIAARIARDGGAALLVDYGRAEPGLGDTFQAVRGHRREDPLAHPGLADLTVHADFPSVLAAARREGIETAGPVGQGRFLRALGLEARAEALARARPDAAPRIRRQVERLAAPDQMGELFLAAALHSPGLRPPGFGDTP</sequence>
<keyword evidence="2 3" id="KW-0808">Transferase</keyword>
<protein>
    <submittedName>
        <fullName evidence="3">SAM-dependent methyltransferase</fullName>
    </submittedName>
</protein>
<dbReference type="GO" id="GO:0035243">
    <property type="term" value="F:protein-arginine omega-N symmetric methyltransferase activity"/>
    <property type="evidence" value="ECO:0007669"/>
    <property type="project" value="TreeGrafter"/>
</dbReference>
<evidence type="ECO:0000256" key="1">
    <source>
        <dbReference type="ARBA" id="ARBA00022603"/>
    </source>
</evidence>
<dbReference type="GO" id="GO:0032259">
    <property type="term" value="P:methylation"/>
    <property type="evidence" value="ECO:0007669"/>
    <property type="project" value="UniProtKB-KW"/>
</dbReference>
<dbReference type="SUPFAM" id="SSF53335">
    <property type="entry name" value="S-adenosyl-L-methionine-dependent methyltransferases"/>
    <property type="match status" value="1"/>
</dbReference>
<dbReference type="KEGG" id="phb:HYN04_03400"/>
<organism evidence="3 4">
    <name type="scientific">Phenylobacterium parvum</name>
    <dbReference type="NCBI Taxonomy" id="2201350"/>
    <lineage>
        <taxon>Bacteria</taxon>
        <taxon>Pseudomonadati</taxon>
        <taxon>Pseudomonadota</taxon>
        <taxon>Alphaproteobacteria</taxon>
        <taxon>Caulobacterales</taxon>
        <taxon>Caulobacteraceae</taxon>
        <taxon>Phenylobacterium</taxon>
    </lineage>
</organism>
<evidence type="ECO:0000256" key="2">
    <source>
        <dbReference type="ARBA" id="ARBA00022679"/>
    </source>
</evidence>
<proteinExistence type="predicted"/>
<dbReference type="PANTHER" id="PTHR12049">
    <property type="entry name" value="PROTEIN ARGININE METHYLTRANSFERASE NDUFAF7, MITOCHONDRIAL"/>
    <property type="match status" value="1"/>
</dbReference>
<gene>
    <name evidence="3" type="ORF">HYN04_03400</name>
</gene>
<dbReference type="InterPro" id="IPR029063">
    <property type="entry name" value="SAM-dependent_MTases_sf"/>
</dbReference>
<dbReference type="AlphaFoldDB" id="A0A2Z3HMF8"/>
<accession>A0A2Z3HMF8</accession>